<sequence>MLKVEGTSAMTTDSVDYNIVVINKGQRDLMTFTSVSAFNVWKHHLVPEMGTSVLVEGTTIVEARSYFRPVPADQRLQTAIRLAQQMIQSLGLRGFQAREVMNGFIGRAATVCQFEGTESDFNEAIARHQKISF</sequence>
<evidence type="ECO:0000313" key="2">
    <source>
        <dbReference type="Proteomes" id="UP000246104"/>
    </source>
</evidence>
<gene>
    <name evidence="1" type="ORF">C5B42_02520</name>
</gene>
<evidence type="ECO:0000313" key="1">
    <source>
        <dbReference type="EMBL" id="PWU23565.1"/>
    </source>
</evidence>
<comment type="caution">
    <text evidence="1">The sequence shown here is derived from an EMBL/GenBank/DDBJ whole genome shotgun (WGS) entry which is preliminary data.</text>
</comment>
<dbReference type="AlphaFoldDB" id="A0A317JPF9"/>
<reference evidence="1 2" key="1">
    <citation type="submission" date="2018-02" db="EMBL/GenBank/DDBJ databases">
        <title>Genomic Reconstructions from Amazon Rainforest and Pasture Soil Reveal Novel Insights into the Physiology of Candidate Phyla in Tropical Sites.</title>
        <authorList>
            <person name="Kroeger M.E."/>
            <person name="Delmont T."/>
            <person name="Eren A.M."/>
            <person name="Guo J."/>
            <person name="Meyer K.M."/>
            <person name="Khan K."/>
            <person name="Rodrigues J.L.M."/>
            <person name="Bohannan B.J.M."/>
            <person name="Tringe S."/>
            <person name="Borges C.D."/>
            <person name="Tiedje J."/>
            <person name="Tsai S.M."/>
            <person name="Nusslein K."/>
        </authorList>
    </citation>
    <scope>NUCLEOTIDE SEQUENCE [LARGE SCALE GENOMIC DNA]</scope>
    <source>
        <strain evidence="1">Amazon FNV 2010 28 9</strain>
    </source>
</reference>
<dbReference type="EMBL" id="PSRQ01000030">
    <property type="protein sequence ID" value="PWU23565.1"/>
    <property type="molecule type" value="Genomic_DNA"/>
</dbReference>
<protein>
    <submittedName>
        <fullName evidence="1">Uncharacterized protein</fullName>
    </submittedName>
</protein>
<proteinExistence type="predicted"/>
<dbReference type="Proteomes" id="UP000246104">
    <property type="component" value="Unassembled WGS sequence"/>
</dbReference>
<organism evidence="1 2">
    <name type="scientific">Candidatus Cerribacteria bacterium 'Amazon FNV 2010 28 9'</name>
    <dbReference type="NCBI Taxonomy" id="2081795"/>
    <lineage>
        <taxon>Bacteria</taxon>
        <taxon>Candidatus Cerribacteria</taxon>
    </lineage>
</organism>
<accession>A0A317JPF9</accession>
<name>A0A317JPF9_9BACT</name>